<organism evidence="2 3">
    <name type="scientific">Pseudomonas mangiferae</name>
    <dbReference type="NCBI Taxonomy" id="2593654"/>
    <lineage>
        <taxon>Bacteria</taxon>
        <taxon>Pseudomonadati</taxon>
        <taxon>Pseudomonadota</taxon>
        <taxon>Gammaproteobacteria</taxon>
        <taxon>Pseudomonadales</taxon>
        <taxon>Pseudomonadaceae</taxon>
        <taxon>Pseudomonas</taxon>
    </lineage>
</organism>
<dbReference type="Pfam" id="PF13618">
    <property type="entry name" value="Gluconate_2-dh3"/>
    <property type="match status" value="1"/>
</dbReference>
<protein>
    <submittedName>
        <fullName evidence="2">Gluconate 2-dehydrogenase subunit 3 family protein</fullName>
    </submittedName>
</protein>
<dbReference type="RefSeq" id="WP_143489388.1">
    <property type="nucleotide sequence ID" value="NZ_VJOY01000012.1"/>
</dbReference>
<evidence type="ECO:0000313" key="3">
    <source>
        <dbReference type="Proteomes" id="UP000315235"/>
    </source>
</evidence>
<comment type="caution">
    <text evidence="2">The sequence shown here is derived from an EMBL/GenBank/DDBJ whole genome shotgun (WGS) entry which is preliminary data.</text>
</comment>
<reference evidence="2 3" key="1">
    <citation type="submission" date="2019-07" db="EMBL/GenBank/DDBJ databases">
        <title>Pseudomonas mangiferae sp. nov., isolated from bark of mango tree in Thailand.</title>
        <authorList>
            <person name="Srisuk N."/>
            <person name="Anurat P."/>
        </authorList>
    </citation>
    <scope>NUCLEOTIDE SEQUENCE [LARGE SCALE GENOMIC DNA]</scope>
    <source>
        <strain evidence="2 3">DMKU_BBB3-04</strain>
    </source>
</reference>
<dbReference type="OrthoDB" id="9780765at2"/>
<proteinExistence type="predicted"/>
<dbReference type="InterPro" id="IPR027056">
    <property type="entry name" value="Gluconate_2DH_su3"/>
</dbReference>
<accession>A0A553GW21</accession>
<dbReference type="AlphaFoldDB" id="A0A553GW21"/>
<sequence length="214" mass="24147">MSLPRYPGYDVLHKRNGPSWNEPTRRAVDARLALPREPRFFDARQWALLNALCARILPQPADRPPVPLAAMVDAKVFERQGDGYRDTRLPHLQDAWTRGLAALDAEAEARHQQPFVALSAGQQDALLTAMQQGMLHHPAWGGMPPALFFSERMVHDITGAYYQHPTAWNEIGFGGPAGPRGYVRLDSDRRDPWEAAEARPGREDEAREANRRVR</sequence>
<feature type="region of interest" description="Disordered" evidence="1">
    <location>
        <begin position="183"/>
        <end position="214"/>
    </location>
</feature>
<evidence type="ECO:0000256" key="1">
    <source>
        <dbReference type="SAM" id="MobiDB-lite"/>
    </source>
</evidence>
<name>A0A553GW21_9PSED</name>
<dbReference type="EMBL" id="VJOY01000012">
    <property type="protein sequence ID" value="TRX73653.1"/>
    <property type="molecule type" value="Genomic_DNA"/>
</dbReference>
<dbReference type="Proteomes" id="UP000315235">
    <property type="component" value="Unassembled WGS sequence"/>
</dbReference>
<keyword evidence="3" id="KW-1185">Reference proteome</keyword>
<gene>
    <name evidence="2" type="ORF">FM069_16085</name>
</gene>
<evidence type="ECO:0000313" key="2">
    <source>
        <dbReference type="EMBL" id="TRX73653.1"/>
    </source>
</evidence>